<name>A0A4R1N8J7_9GAMM</name>
<keyword evidence="4" id="KW-1185">Reference proteome</keyword>
<dbReference type="Proteomes" id="UP000294555">
    <property type="component" value="Unassembled WGS sequence"/>
</dbReference>
<comment type="caution">
    <text evidence="3">The sequence shown here is derived from an EMBL/GenBank/DDBJ whole genome shotgun (WGS) entry which is preliminary data.</text>
</comment>
<dbReference type="EMBL" id="SJOI01000001">
    <property type="protein sequence ID" value="TCL03654.1"/>
    <property type="molecule type" value="Genomic_DNA"/>
</dbReference>
<dbReference type="RefSeq" id="WP_203522141.1">
    <property type="nucleotide sequence ID" value="NZ_CP075169.1"/>
</dbReference>
<gene>
    <name evidence="3" type="ORF">EZJ58_1731</name>
</gene>
<evidence type="ECO:0000256" key="2">
    <source>
        <dbReference type="SAM" id="SignalP"/>
    </source>
</evidence>
<protein>
    <submittedName>
        <fullName evidence="3">Uncharacterized protein</fullName>
    </submittedName>
</protein>
<organism evidence="3 4">
    <name type="scientific">Sodalis ligni</name>
    <dbReference type="NCBI Taxonomy" id="2697027"/>
    <lineage>
        <taxon>Bacteria</taxon>
        <taxon>Pseudomonadati</taxon>
        <taxon>Pseudomonadota</taxon>
        <taxon>Gammaproteobacteria</taxon>
        <taxon>Enterobacterales</taxon>
        <taxon>Bruguierivoracaceae</taxon>
        <taxon>Sodalis</taxon>
    </lineage>
</organism>
<accession>A0A4R1N8J7</accession>
<sequence length="140" mass="14364">MTLFKKSLIVITCTLGALSFTGMAAAPAGTPSAAPADTSPAAPAGWQNQPRPEPGPMFFHHPGGPMMMRHGPGFCHGGEVFCASVQSDNPGETIQKLNTILPAPAAGSHYEVRLSVVKVPNHFGDNAPDGGETPHPANGG</sequence>
<proteinExistence type="predicted"/>
<evidence type="ECO:0000313" key="4">
    <source>
        <dbReference type="Proteomes" id="UP000294555"/>
    </source>
</evidence>
<feature type="region of interest" description="Disordered" evidence="1">
    <location>
        <begin position="26"/>
        <end position="63"/>
    </location>
</feature>
<reference evidence="3 4" key="1">
    <citation type="submission" date="2019-02" db="EMBL/GenBank/DDBJ databases">
        <title>Investigation of anaerobic lignin degradation for improved lignocellulosic biofuels.</title>
        <authorList>
            <person name="Deangelis K."/>
        </authorList>
    </citation>
    <scope>NUCLEOTIDE SEQUENCE [LARGE SCALE GENOMIC DNA]</scope>
    <source>
        <strain evidence="3 4">159R</strain>
    </source>
</reference>
<keyword evidence="2" id="KW-0732">Signal</keyword>
<dbReference type="AlphaFoldDB" id="A0A4R1N8J7"/>
<evidence type="ECO:0000313" key="3">
    <source>
        <dbReference type="EMBL" id="TCL03654.1"/>
    </source>
</evidence>
<feature type="chain" id="PRO_5020258938" evidence="2">
    <location>
        <begin position="25"/>
        <end position="140"/>
    </location>
</feature>
<evidence type="ECO:0000256" key="1">
    <source>
        <dbReference type="SAM" id="MobiDB-lite"/>
    </source>
</evidence>
<feature type="compositionally biased region" description="Low complexity" evidence="1">
    <location>
        <begin position="26"/>
        <end position="45"/>
    </location>
</feature>
<feature type="signal peptide" evidence="2">
    <location>
        <begin position="1"/>
        <end position="24"/>
    </location>
</feature>